<dbReference type="InterPro" id="IPR000156">
    <property type="entry name" value="Ran_bind_dom"/>
</dbReference>
<evidence type="ECO:0000256" key="2">
    <source>
        <dbReference type="ARBA" id="ARBA00022771"/>
    </source>
</evidence>
<evidence type="ECO:0000256" key="4">
    <source>
        <dbReference type="PROSITE-ProRule" id="PRU00322"/>
    </source>
</evidence>
<dbReference type="PANTHER" id="PTHR23138">
    <property type="entry name" value="RAN BINDING PROTEIN"/>
    <property type="match status" value="1"/>
</dbReference>
<protein>
    <submittedName>
        <fullName evidence="8">E3 SUMO-protein ligase RanBP2</fullName>
    </submittedName>
</protein>
<dbReference type="InterPro" id="IPR045255">
    <property type="entry name" value="RanBP1-like"/>
</dbReference>
<feature type="compositionally biased region" description="Basic and acidic residues" evidence="5">
    <location>
        <begin position="913"/>
        <end position="933"/>
    </location>
</feature>
<feature type="region of interest" description="Disordered" evidence="5">
    <location>
        <begin position="912"/>
        <end position="942"/>
    </location>
</feature>
<dbReference type="GO" id="GO:0005643">
    <property type="term" value="C:nuclear pore"/>
    <property type="evidence" value="ECO:0007669"/>
    <property type="project" value="TreeGrafter"/>
</dbReference>
<evidence type="ECO:0000259" key="6">
    <source>
        <dbReference type="PROSITE" id="PS50196"/>
    </source>
</evidence>
<dbReference type="PANTHER" id="PTHR23138:SF179">
    <property type="entry name" value="NUCLEAR PORE COMPLEX PROTEIN"/>
    <property type="match status" value="1"/>
</dbReference>
<keyword evidence="2 4" id="KW-0863">Zinc-finger</keyword>
<dbReference type="PROSITE" id="PS01358">
    <property type="entry name" value="ZF_RANBP2_1"/>
    <property type="match status" value="1"/>
</dbReference>
<dbReference type="InterPro" id="IPR011993">
    <property type="entry name" value="PH-like_dom_sf"/>
</dbReference>
<dbReference type="Gene3D" id="2.30.29.30">
    <property type="entry name" value="Pleckstrin-homology domain (PH domain)/Phosphotyrosine-binding domain (PTB)"/>
    <property type="match status" value="2"/>
</dbReference>
<dbReference type="InterPro" id="IPR001876">
    <property type="entry name" value="Znf_RanBP2"/>
</dbReference>
<dbReference type="FunFam" id="2.30.29.30:FF:000018">
    <property type="entry name" value="E3 SUMO-protein ligase RanBP2"/>
    <property type="match status" value="1"/>
</dbReference>
<dbReference type="GO" id="GO:0005737">
    <property type="term" value="C:cytoplasm"/>
    <property type="evidence" value="ECO:0007669"/>
    <property type="project" value="TreeGrafter"/>
</dbReference>
<reference evidence="8" key="1">
    <citation type="journal article" date="2011" name="Genome Res.">
        <title>Deep small RNA sequencing from the nematode Ascaris reveals conservation, functional diversification, and novel developmental profiles.</title>
        <authorList>
            <person name="Wang J."/>
            <person name="Czech B."/>
            <person name="Crunk A."/>
            <person name="Wallace A."/>
            <person name="Mitreva M."/>
            <person name="Hannon G.J."/>
            <person name="Davis R.E."/>
        </authorList>
    </citation>
    <scope>NUCLEOTIDE SEQUENCE</scope>
</reference>
<sequence>MAQLQVRIIEKIDKLDADHNAMLEEMRRERAQSQMFIGVLQKCHEGELERLMKVMAMCFERTRAPEHQPTVAPQVAQNTAFTGATMNTPNAIPRSLIPSVGTYGAAASPNTFFGAPPTIDEAAHAQYVYIQQQMAAQQQQHRMMAPQAGLTGSPFLYSIGSADASFASPNKPGFTTAMPPQANVFSSPQVAAMQKVITAPPIQPQQQQQHIFGIAANRMPASQTPLVAAAPSISATVPPPPPPSLATGFVNESKMESKPINVIGSTVEFSTPKCEAVTTLGSIPKQEPPKGTTGTTTFSFSNVLSSAVQSGHAQPSIATTTAPSTNKFAGVGGGFTFGMSASKTPAFTASKDSASPAKPDRTGKDGEEEDVPELFEPSAHFEPVIPLPDLVEVTTGEENEKVVFAERCKLYRFSSDSNEWKERGIGVLKILHDPNTGSYRIVMRRDQIYKVCANHKIQAAMSLTPMQKSDRAFVWLAQDFTEGEMIEEKLAARFKTIDLANKFADTFNMARNAATTNSPIKSTDSTVTTVKQETKTEKTVTPPKTDDTPKGFGDAFKPAAGSWECKSCYVRNNADVSVCPCCNTNKNGAPASTNTQSASIFTSKPMSTVAPLKGDAGRFSFGLGSASTPAAATPSSPAGVVTVSQPASTVGSDKTPVAPTFGIPLMVKPTEPSKTTPTSTVLNVTTTSTITQPKFNLIDKFKSNVPAVSSAPNFSLFATLSEAKTTASAPIAMPKATFSLTATQASKAPTVGAATAATPGAAAAATAGAAPASTQPSQLPSFSFKLPTLAEAAKSSPTQMTSSVGSSIFGGPAVFGAKPIAINENKGISGEKPKTTTFGATSGTALFGTSGSIFGGALSGSGSGGFAALAAMAKHEPPSQEKSEKTAASVITPFGGGKFDNAGGSVFSSLATKKSDKATNESEEKTPSKAEHSDGEEEFVPTAHFEPVIPTPPLIEVKTGEEDEKVLFKARAKLFRFVDSTKEYKERGIGDIKILLNEANGKCRIVMRREQVFKVCANTPLIGGMTVSKKPGTENACIWMCKDYAEVASGTNECFVVRFKEVAFADEFISIFRDACGGKYAKDVSGAAQSATKKDEGKSAPAATSEASQVTTTAEKTSCEDDGAGPMGVQGDSVTEEDYDEDPYEELADFPAKMTVSESFASPLKPAKSFEVKGSYSIGIQHDVGAMKIDLLDEEGVVQLTHFIMPDTTATGVEPKSMRYMAVDEKSKNKQIMVEFEKVQDRNDALKHIAEGVKLAIQVGEEDDED</sequence>
<feature type="domain" description="RanBP2-type" evidence="7">
    <location>
        <begin position="559"/>
        <end position="588"/>
    </location>
</feature>
<dbReference type="CDD" id="cd00835">
    <property type="entry name" value="RanBD_family"/>
    <property type="match status" value="2"/>
</dbReference>
<feature type="region of interest" description="Disordered" evidence="5">
    <location>
        <begin position="1087"/>
        <end position="1136"/>
    </location>
</feature>
<dbReference type="Gene3D" id="4.10.1060.10">
    <property type="entry name" value="Zinc finger, RanBP2-type"/>
    <property type="match status" value="1"/>
</dbReference>
<feature type="region of interest" description="Disordered" evidence="5">
    <location>
        <begin position="518"/>
        <end position="551"/>
    </location>
</feature>
<feature type="domain" description="RanBD1" evidence="6">
    <location>
        <begin position="380"/>
        <end position="516"/>
    </location>
</feature>
<evidence type="ECO:0000259" key="7">
    <source>
        <dbReference type="PROSITE" id="PS50199"/>
    </source>
</evidence>
<evidence type="ECO:0000256" key="3">
    <source>
        <dbReference type="ARBA" id="ARBA00022833"/>
    </source>
</evidence>
<keyword evidence="1" id="KW-0479">Metal-binding</keyword>
<dbReference type="GO" id="GO:0008270">
    <property type="term" value="F:zinc ion binding"/>
    <property type="evidence" value="ECO:0007669"/>
    <property type="project" value="UniProtKB-KW"/>
</dbReference>
<keyword evidence="3" id="KW-0862">Zinc</keyword>
<dbReference type="PROSITE" id="PS50196">
    <property type="entry name" value="RANBD1"/>
    <property type="match status" value="2"/>
</dbReference>
<accession>F1KRX8</accession>
<dbReference type="SMART" id="SM00160">
    <property type="entry name" value="RanBD"/>
    <property type="match status" value="2"/>
</dbReference>
<name>F1KRX8_ASCSU</name>
<proteinExistence type="evidence at transcript level"/>
<feature type="compositionally biased region" description="Basic and acidic residues" evidence="5">
    <location>
        <begin position="532"/>
        <end position="549"/>
    </location>
</feature>
<evidence type="ECO:0000256" key="1">
    <source>
        <dbReference type="ARBA" id="ARBA00022723"/>
    </source>
</evidence>
<dbReference type="Pfam" id="PF00638">
    <property type="entry name" value="Ran_BP1"/>
    <property type="match status" value="2"/>
</dbReference>
<dbReference type="GO" id="GO:0016874">
    <property type="term" value="F:ligase activity"/>
    <property type="evidence" value="ECO:0007669"/>
    <property type="project" value="UniProtKB-KW"/>
</dbReference>
<evidence type="ECO:0000313" key="8">
    <source>
        <dbReference type="EMBL" id="ADY40632.1"/>
    </source>
</evidence>
<organism evidence="8">
    <name type="scientific">Ascaris suum</name>
    <name type="common">Pig roundworm</name>
    <name type="synonym">Ascaris lumbricoides</name>
    <dbReference type="NCBI Taxonomy" id="6253"/>
    <lineage>
        <taxon>Eukaryota</taxon>
        <taxon>Metazoa</taxon>
        <taxon>Ecdysozoa</taxon>
        <taxon>Nematoda</taxon>
        <taxon>Chromadorea</taxon>
        <taxon>Rhabditida</taxon>
        <taxon>Spirurina</taxon>
        <taxon>Ascaridomorpha</taxon>
        <taxon>Ascaridoidea</taxon>
        <taxon>Ascarididae</taxon>
        <taxon>Ascaris</taxon>
    </lineage>
</organism>
<dbReference type="PROSITE" id="PS50199">
    <property type="entry name" value="ZF_RANBP2_2"/>
    <property type="match status" value="1"/>
</dbReference>
<feature type="domain" description="RanBD1" evidence="6">
    <location>
        <begin position="944"/>
        <end position="1075"/>
    </location>
</feature>
<dbReference type="GO" id="GO:0005096">
    <property type="term" value="F:GTPase activator activity"/>
    <property type="evidence" value="ECO:0007669"/>
    <property type="project" value="TreeGrafter"/>
</dbReference>
<feature type="region of interest" description="Disordered" evidence="5">
    <location>
        <begin position="346"/>
        <end position="370"/>
    </location>
</feature>
<keyword evidence="8" id="KW-0436">Ligase</keyword>
<evidence type="ECO:0000256" key="5">
    <source>
        <dbReference type="SAM" id="MobiDB-lite"/>
    </source>
</evidence>
<dbReference type="SUPFAM" id="SSF50729">
    <property type="entry name" value="PH domain-like"/>
    <property type="match status" value="2"/>
</dbReference>
<dbReference type="AlphaFoldDB" id="F1KRX8"/>
<feature type="compositionally biased region" description="Polar residues" evidence="5">
    <location>
        <begin position="1105"/>
        <end position="1116"/>
    </location>
</feature>
<dbReference type="EMBL" id="JI164878">
    <property type="protein sequence ID" value="ADY40632.1"/>
    <property type="molecule type" value="mRNA"/>
</dbReference>